<dbReference type="Proteomes" id="UP001597351">
    <property type="component" value="Unassembled WGS sequence"/>
</dbReference>
<accession>A0ABW4TKB7</accession>
<evidence type="ECO:0000256" key="3">
    <source>
        <dbReference type="SAM" id="MobiDB-lite"/>
    </source>
</evidence>
<dbReference type="Gene3D" id="3.40.50.1820">
    <property type="entry name" value="alpha/beta hydrolase"/>
    <property type="match status" value="1"/>
</dbReference>
<dbReference type="Pfam" id="PF00326">
    <property type="entry name" value="Peptidase_S9"/>
    <property type="match status" value="1"/>
</dbReference>
<organism evidence="6 7">
    <name type="scientific">Nocardioides aestuarii</name>
    <dbReference type="NCBI Taxonomy" id="252231"/>
    <lineage>
        <taxon>Bacteria</taxon>
        <taxon>Bacillati</taxon>
        <taxon>Actinomycetota</taxon>
        <taxon>Actinomycetes</taxon>
        <taxon>Propionibacteriales</taxon>
        <taxon>Nocardioidaceae</taxon>
        <taxon>Nocardioides</taxon>
    </lineage>
</organism>
<dbReference type="PANTHER" id="PTHR22946">
    <property type="entry name" value="DIENELACTONE HYDROLASE DOMAIN-CONTAINING PROTEIN-RELATED"/>
    <property type="match status" value="1"/>
</dbReference>
<evidence type="ECO:0000256" key="1">
    <source>
        <dbReference type="ARBA" id="ARBA00008645"/>
    </source>
</evidence>
<dbReference type="InterPro" id="IPR050261">
    <property type="entry name" value="FrsA_esterase"/>
</dbReference>
<dbReference type="RefSeq" id="WP_343916404.1">
    <property type="nucleotide sequence ID" value="NZ_BAAAJT010000002.1"/>
</dbReference>
<evidence type="ECO:0000313" key="7">
    <source>
        <dbReference type="Proteomes" id="UP001597351"/>
    </source>
</evidence>
<dbReference type="EMBL" id="JBHUGD010000003">
    <property type="protein sequence ID" value="MFD1946341.1"/>
    <property type="molecule type" value="Genomic_DNA"/>
</dbReference>
<feature type="region of interest" description="Disordered" evidence="3">
    <location>
        <begin position="17"/>
        <end position="87"/>
    </location>
</feature>
<feature type="compositionally biased region" description="Basic and acidic residues" evidence="3">
    <location>
        <begin position="51"/>
        <end position="61"/>
    </location>
</feature>
<dbReference type="InterPro" id="IPR029058">
    <property type="entry name" value="AB_hydrolase_fold"/>
</dbReference>
<comment type="similarity">
    <text evidence="1">Belongs to the AB hydrolase superfamily.</text>
</comment>
<sequence length="351" mass="38669">MQTRLAVAVVLATLVVGGCSAQPDPRPEPDAAPTSESASESGESPEPSAEPSREAREDRLPKVTGRLSLPTLMREQPSGGRPRITSTEYETDAYTRHRVLYRSGDVDVSGVLLVPKGRGPFPAIVLNHGYIDPAYYVTGQGLAREQDALARAGYVVLHTDYRGHAASDPVFPLERETRIAYTRDAINAVPALRKLPYVDDDRLAMLGRSMGGGVTMNAIVAQPDLVDAAVIYASVSSRLDENVEHFTEPNRPEEARSVYDTLGTPREERAVWRGLSARSYFDRIEVPVLSHHGRVDATCPPRWATETQQAMRAAGVDSTLAWYPGEDHAFYALWQQSMNRTIAFLDRELRV</sequence>
<keyword evidence="4" id="KW-0732">Signal</keyword>
<reference evidence="7" key="1">
    <citation type="journal article" date="2019" name="Int. J. Syst. Evol. Microbiol.">
        <title>The Global Catalogue of Microorganisms (GCM) 10K type strain sequencing project: providing services to taxonomists for standard genome sequencing and annotation.</title>
        <authorList>
            <consortium name="The Broad Institute Genomics Platform"/>
            <consortium name="The Broad Institute Genome Sequencing Center for Infectious Disease"/>
            <person name="Wu L."/>
            <person name="Ma J."/>
        </authorList>
    </citation>
    <scope>NUCLEOTIDE SEQUENCE [LARGE SCALE GENOMIC DNA]</scope>
    <source>
        <strain evidence="7">CGMCC 1.12477</strain>
    </source>
</reference>
<feature type="domain" description="Peptidase S9 prolyl oligopeptidase catalytic" evidence="5">
    <location>
        <begin position="145"/>
        <end position="349"/>
    </location>
</feature>
<keyword evidence="2 6" id="KW-0378">Hydrolase</keyword>
<name>A0ABW4TKB7_9ACTN</name>
<dbReference type="PANTHER" id="PTHR22946:SF9">
    <property type="entry name" value="POLYKETIDE TRANSFERASE AF380"/>
    <property type="match status" value="1"/>
</dbReference>
<feature type="signal peptide" evidence="4">
    <location>
        <begin position="1"/>
        <end position="21"/>
    </location>
</feature>
<evidence type="ECO:0000259" key="5">
    <source>
        <dbReference type="Pfam" id="PF00326"/>
    </source>
</evidence>
<gene>
    <name evidence="6" type="ORF">ACFSDE_06015</name>
</gene>
<evidence type="ECO:0000256" key="2">
    <source>
        <dbReference type="ARBA" id="ARBA00022801"/>
    </source>
</evidence>
<dbReference type="GO" id="GO:0016787">
    <property type="term" value="F:hydrolase activity"/>
    <property type="evidence" value="ECO:0007669"/>
    <property type="project" value="UniProtKB-KW"/>
</dbReference>
<comment type="caution">
    <text evidence="6">The sequence shown here is derived from an EMBL/GenBank/DDBJ whole genome shotgun (WGS) entry which is preliminary data.</text>
</comment>
<protein>
    <submittedName>
        <fullName evidence="6">Alpha/beta hydrolase family protein</fullName>
        <ecNumber evidence="6">3.4.-.-</ecNumber>
    </submittedName>
</protein>
<proteinExistence type="inferred from homology"/>
<dbReference type="InterPro" id="IPR001375">
    <property type="entry name" value="Peptidase_S9_cat"/>
</dbReference>
<dbReference type="PROSITE" id="PS51257">
    <property type="entry name" value="PROKAR_LIPOPROTEIN"/>
    <property type="match status" value="1"/>
</dbReference>
<feature type="chain" id="PRO_5045143685" evidence="4">
    <location>
        <begin position="22"/>
        <end position="351"/>
    </location>
</feature>
<dbReference type="SUPFAM" id="SSF53474">
    <property type="entry name" value="alpha/beta-Hydrolases"/>
    <property type="match status" value="1"/>
</dbReference>
<evidence type="ECO:0000313" key="6">
    <source>
        <dbReference type="EMBL" id="MFD1946341.1"/>
    </source>
</evidence>
<keyword evidence="7" id="KW-1185">Reference proteome</keyword>
<evidence type="ECO:0000256" key="4">
    <source>
        <dbReference type="SAM" id="SignalP"/>
    </source>
</evidence>
<dbReference type="EC" id="3.4.-.-" evidence="6"/>
<feature type="compositionally biased region" description="Low complexity" evidence="3">
    <location>
        <begin position="31"/>
        <end position="50"/>
    </location>
</feature>